<evidence type="ECO:0000313" key="1">
    <source>
        <dbReference type="EMBL" id="KKL09265.1"/>
    </source>
</evidence>
<comment type="caution">
    <text evidence="1">The sequence shown here is derived from an EMBL/GenBank/DDBJ whole genome shotgun (WGS) entry which is preliminary data.</text>
</comment>
<dbReference type="AlphaFoldDB" id="A0A0F9AIQ5"/>
<sequence>MAEGDNRTVTAREHEAFLDLLMHLNEILAMDWSMKPSEVIKRQFSEAMRRALCIWV</sequence>
<proteinExistence type="predicted"/>
<accession>A0A0F9AIQ5</accession>
<organism evidence="1">
    <name type="scientific">marine sediment metagenome</name>
    <dbReference type="NCBI Taxonomy" id="412755"/>
    <lineage>
        <taxon>unclassified sequences</taxon>
        <taxon>metagenomes</taxon>
        <taxon>ecological metagenomes</taxon>
    </lineage>
</organism>
<protein>
    <submittedName>
        <fullName evidence="1">Uncharacterized protein</fullName>
    </submittedName>
</protein>
<dbReference type="EMBL" id="LAZR01042552">
    <property type="protein sequence ID" value="KKL09265.1"/>
    <property type="molecule type" value="Genomic_DNA"/>
</dbReference>
<name>A0A0F9AIQ5_9ZZZZ</name>
<gene>
    <name evidence="1" type="ORF">LCGC14_2567570</name>
</gene>
<reference evidence="1" key="1">
    <citation type="journal article" date="2015" name="Nature">
        <title>Complex archaea that bridge the gap between prokaryotes and eukaryotes.</title>
        <authorList>
            <person name="Spang A."/>
            <person name="Saw J.H."/>
            <person name="Jorgensen S.L."/>
            <person name="Zaremba-Niedzwiedzka K."/>
            <person name="Martijn J."/>
            <person name="Lind A.E."/>
            <person name="van Eijk R."/>
            <person name="Schleper C."/>
            <person name="Guy L."/>
            <person name="Ettema T.J."/>
        </authorList>
    </citation>
    <scope>NUCLEOTIDE SEQUENCE</scope>
</reference>